<dbReference type="VEuPathDB" id="HostDB:ENSMUSG00000089901"/>
<reference evidence="2" key="3">
    <citation type="submission" date="2025-08" db="UniProtKB">
        <authorList>
            <consortium name="Ensembl"/>
        </authorList>
    </citation>
    <scope>IDENTIFICATION</scope>
    <source>
        <strain evidence="2">C57BL/6J</strain>
    </source>
</reference>
<gene>
    <name evidence="2 3" type="primary">Gm8113</name>
</gene>
<protein>
    <submittedName>
        <fullName evidence="2">Predicted gene 8113</fullName>
    </submittedName>
</protein>
<keyword evidence="1" id="KW-0812">Transmembrane</keyword>
<evidence type="ECO:0000313" key="4">
    <source>
        <dbReference type="Proteomes" id="UP000000589"/>
    </source>
</evidence>
<proteinExistence type="predicted"/>
<accession>E0CXS8</accession>
<dbReference type="InParanoid" id="E0CXS8"/>
<dbReference type="GeneTree" id="ENSGT01150000287105"/>
<dbReference type="Proteomes" id="UP000000589">
    <property type="component" value="Chromosome 14"/>
</dbReference>
<dbReference type="PANTHER" id="PTHR37874:SF2">
    <property type="entry name" value="GENE 8113-RELATED"/>
    <property type="match status" value="1"/>
</dbReference>
<name>E0CXS8_MOUSE</name>
<dbReference type="HOGENOM" id="CLU_464557_0_0_1"/>
<dbReference type="InterPro" id="IPR053368">
    <property type="entry name" value="Viral_Envelope_Glycoprotein"/>
</dbReference>
<dbReference type="eggNOG" id="ENOG502SXCG">
    <property type="taxonomic scope" value="Eukaryota"/>
</dbReference>
<dbReference type="Ensembl" id="ENSMUST00000160298.2">
    <property type="protein sequence ID" value="ENSMUSP00000125038.2"/>
    <property type="gene ID" value="ENSMUSG00000089901.2"/>
</dbReference>
<dbReference type="Bgee" id="ENSMUSG00000089901">
    <property type="expression patterns" value="Expressed in undifferentiated genital tubercle and 42 other cell types or tissues"/>
</dbReference>
<keyword evidence="4" id="KW-1185">Reference proteome</keyword>
<sequence>MTPGWIPWKLPLVLVLPLWIWVPSIFGEYRWAILSAFPKPMPVRHNTAVFPKFFTTNKTLGLRYLPFDPIWAPLGEKRSLRERGSLCFQIYELENCIRLTSRALGMFFKYRGGVVKITQDTSNRDITLTNRTFWQEAIWVNGTFLPPNFSDKERPNQPKMAPHCSLEDEGLILPWSDCQSSVTRWADQSKTFSFSPNMIDDPEQKYVMKKGLFIQDFRMHPFHKWVLCGINGSCTDLNPLVFLQGGTAGKAIFNGISKFAQFHQVLLPDRTIYQNSTTKITGFNKTLIKQTNYLPTPICVYTPFLFILSNGSFESCTNETCWMSQCWSLKWASRAMLAKIPRWVPVPVEIPSTITLHRQKRDFGITAAVVMTMAASAAAATAARIAMATSVQSSTTVQQLSSSVAEAIDQHSVLSAQLKGGLMIVNQPIDLVEERLEILLQLAQLGCDKKSGALCIASVQYENWTHAANLSKELSLFLTGNWSEGFDEKLEALRTAVMTINSMRVDPSLIYGIKGLSSWMSSAFSHFKEWVGVGLFGATLCCGLVFLLWLVCKLRSQQKRDKVVIAQALAAIEEGTSPEIWLSILKN</sequence>
<dbReference type="MGI" id="MGI:3648791">
    <property type="gene designation" value="Gm8113"/>
</dbReference>
<dbReference type="RNAct" id="E0CXS8">
    <property type="molecule type" value="protein"/>
</dbReference>
<dbReference type="AGR" id="MGI:3648791"/>
<reference evidence="2" key="4">
    <citation type="submission" date="2025-09" db="UniProtKB">
        <authorList>
            <consortium name="Ensembl"/>
        </authorList>
    </citation>
    <scope>IDENTIFICATION</scope>
    <source>
        <strain evidence="2">C57BL/6J</strain>
    </source>
</reference>
<dbReference type="OMA" id="CTTIHEV"/>
<organism evidence="2 4">
    <name type="scientific">Mus musculus</name>
    <name type="common">Mouse</name>
    <dbReference type="NCBI Taxonomy" id="10090"/>
    <lineage>
        <taxon>Eukaryota</taxon>
        <taxon>Metazoa</taxon>
        <taxon>Chordata</taxon>
        <taxon>Craniata</taxon>
        <taxon>Vertebrata</taxon>
        <taxon>Euteleostomi</taxon>
        <taxon>Mammalia</taxon>
        <taxon>Eutheria</taxon>
        <taxon>Euarchontoglires</taxon>
        <taxon>Glires</taxon>
        <taxon>Rodentia</taxon>
        <taxon>Myomorpha</taxon>
        <taxon>Muroidea</taxon>
        <taxon>Muridae</taxon>
        <taxon>Murinae</taxon>
        <taxon>Mus</taxon>
        <taxon>Mus</taxon>
    </lineage>
</organism>
<keyword evidence="1" id="KW-1133">Transmembrane helix</keyword>
<evidence type="ECO:0000313" key="3">
    <source>
        <dbReference type="MGI" id="MGI:3648791"/>
    </source>
</evidence>
<dbReference type="AlphaFoldDB" id="E0CXS8"/>
<feature type="transmembrane region" description="Helical" evidence="1">
    <location>
        <begin position="530"/>
        <end position="552"/>
    </location>
</feature>
<reference evidence="2 4" key="2">
    <citation type="journal article" date="2011" name="PLoS Biol.">
        <title>Modernizing reference genome assemblies.</title>
        <authorList>
            <person name="Church D.M."/>
            <person name="Schneider V.A."/>
            <person name="Graves T."/>
            <person name="Auger K."/>
            <person name="Cunningham F."/>
            <person name="Bouk N."/>
            <person name="Chen H.C."/>
            <person name="Agarwala R."/>
            <person name="McLaren W.M."/>
            <person name="Ritchie G.R."/>
            <person name="Albracht D."/>
            <person name="Kremitzki M."/>
            <person name="Rock S."/>
            <person name="Kotkiewicz H."/>
            <person name="Kremitzki C."/>
            <person name="Wollam A."/>
            <person name="Trani L."/>
            <person name="Fulton L."/>
            <person name="Fulton R."/>
            <person name="Matthews L."/>
            <person name="Whitehead S."/>
            <person name="Chow W."/>
            <person name="Torrance J."/>
            <person name="Dunn M."/>
            <person name="Harden G."/>
            <person name="Threadgold G."/>
            <person name="Wood J."/>
            <person name="Collins J."/>
            <person name="Heath P."/>
            <person name="Griffiths G."/>
            <person name="Pelan S."/>
            <person name="Grafham D."/>
            <person name="Eichler E.E."/>
            <person name="Weinstock G."/>
            <person name="Mardis E.R."/>
            <person name="Wilson R.K."/>
            <person name="Howe K."/>
            <person name="Flicek P."/>
            <person name="Hubbard T."/>
        </authorList>
    </citation>
    <scope>NUCLEOTIDE SEQUENCE [LARGE SCALE GENOMIC DNA]</scope>
    <source>
        <strain evidence="2 4">C57BL/6J</strain>
    </source>
</reference>
<dbReference type="PaxDb" id="10090-ENSMUSP00000125038"/>
<dbReference type="PANTHER" id="PTHR37874">
    <property type="entry name" value="RIKEN CDNA 1500011B03 GENE-RELATED"/>
    <property type="match status" value="1"/>
</dbReference>
<evidence type="ECO:0000313" key="2">
    <source>
        <dbReference type="Ensembl" id="ENSMUSP00000125038.2"/>
    </source>
</evidence>
<evidence type="ECO:0000256" key="1">
    <source>
        <dbReference type="SAM" id="Phobius"/>
    </source>
</evidence>
<keyword evidence="1" id="KW-0472">Membrane</keyword>
<reference evidence="2 4" key="1">
    <citation type="journal article" date="2009" name="PLoS Biol.">
        <title>Lineage-specific biology revealed by a finished genome assembly of the mouse.</title>
        <authorList>
            <consortium name="Mouse Genome Sequencing Consortium"/>
            <person name="Church D.M."/>
            <person name="Goodstadt L."/>
            <person name="Hillier L.W."/>
            <person name="Zody M.C."/>
            <person name="Goldstein S."/>
            <person name="She X."/>
            <person name="Bult C.J."/>
            <person name="Agarwala R."/>
            <person name="Cherry J.L."/>
            <person name="DiCuccio M."/>
            <person name="Hlavina W."/>
            <person name="Kapustin Y."/>
            <person name="Meric P."/>
            <person name="Maglott D."/>
            <person name="Birtle Z."/>
            <person name="Marques A.C."/>
            <person name="Graves T."/>
            <person name="Zhou S."/>
            <person name="Teague B."/>
            <person name="Potamousis K."/>
            <person name="Churas C."/>
            <person name="Place M."/>
            <person name="Herschleb J."/>
            <person name="Runnheim R."/>
            <person name="Forrest D."/>
            <person name="Amos-Landgraf J."/>
            <person name="Schwartz D.C."/>
            <person name="Cheng Z."/>
            <person name="Lindblad-Toh K."/>
            <person name="Eichler E.E."/>
            <person name="Ponting C.P."/>
        </authorList>
    </citation>
    <scope>NUCLEOTIDE SEQUENCE [LARGE SCALE GENOMIC DNA]</scope>
    <source>
        <strain evidence="2 4">C57BL/6J</strain>
    </source>
</reference>